<dbReference type="InterPro" id="IPR039859">
    <property type="entry name" value="PFA4/ZDH16/20/ERF2-like"/>
</dbReference>
<keyword evidence="5 7" id="KW-0472">Membrane</keyword>
<proteinExistence type="inferred from homology"/>
<dbReference type="Pfam" id="PF01529">
    <property type="entry name" value="DHHC"/>
    <property type="match status" value="1"/>
</dbReference>
<evidence type="ECO:0000313" key="10">
    <source>
        <dbReference type="WBParaSite" id="TREG1_102510.5"/>
    </source>
</evidence>
<name>A0AA85IPU3_TRIRE</name>
<evidence type="ECO:0000259" key="8">
    <source>
        <dbReference type="Pfam" id="PF01529"/>
    </source>
</evidence>
<evidence type="ECO:0000313" key="9">
    <source>
        <dbReference type="Proteomes" id="UP000050795"/>
    </source>
</evidence>
<dbReference type="GO" id="GO:0019706">
    <property type="term" value="F:protein-cysteine S-palmitoyltransferase activity"/>
    <property type="evidence" value="ECO:0007669"/>
    <property type="project" value="UniProtKB-EC"/>
</dbReference>
<keyword evidence="9" id="KW-1185">Reference proteome</keyword>
<dbReference type="PANTHER" id="PTHR12246">
    <property type="entry name" value="PALMITOYLTRANSFERASE ZDHHC16"/>
    <property type="match status" value="1"/>
</dbReference>
<feature type="transmembrane region" description="Helical" evidence="7">
    <location>
        <begin position="173"/>
        <end position="197"/>
    </location>
</feature>
<comment type="similarity">
    <text evidence="7">Belongs to the DHHC palmitoyltransferase family.</text>
</comment>
<dbReference type="InterPro" id="IPR001594">
    <property type="entry name" value="Palmitoyltrfase_DHHC"/>
</dbReference>
<evidence type="ECO:0000256" key="6">
    <source>
        <dbReference type="ARBA" id="ARBA00023315"/>
    </source>
</evidence>
<feature type="transmembrane region" description="Helical" evidence="7">
    <location>
        <begin position="16"/>
        <end position="36"/>
    </location>
</feature>
<accession>A0AA85IPU3</accession>
<dbReference type="EC" id="2.3.1.225" evidence="7"/>
<dbReference type="WBParaSite" id="TREG1_102510.5">
    <property type="protein sequence ID" value="TREG1_102510.5"/>
    <property type="gene ID" value="TREG1_102510"/>
</dbReference>
<dbReference type="AlphaFoldDB" id="A0AA85IPU3"/>
<dbReference type="GO" id="GO:0016020">
    <property type="term" value="C:membrane"/>
    <property type="evidence" value="ECO:0007669"/>
    <property type="project" value="UniProtKB-SubCell"/>
</dbReference>
<evidence type="ECO:0000256" key="1">
    <source>
        <dbReference type="ARBA" id="ARBA00004141"/>
    </source>
</evidence>
<dbReference type="PROSITE" id="PS50216">
    <property type="entry name" value="DHHC"/>
    <property type="match status" value="1"/>
</dbReference>
<organism evidence="9 10">
    <name type="scientific">Trichobilharzia regenti</name>
    <name type="common">Nasal bird schistosome</name>
    <dbReference type="NCBI Taxonomy" id="157069"/>
    <lineage>
        <taxon>Eukaryota</taxon>
        <taxon>Metazoa</taxon>
        <taxon>Spiralia</taxon>
        <taxon>Lophotrochozoa</taxon>
        <taxon>Platyhelminthes</taxon>
        <taxon>Trematoda</taxon>
        <taxon>Digenea</taxon>
        <taxon>Strigeidida</taxon>
        <taxon>Schistosomatoidea</taxon>
        <taxon>Schistosomatidae</taxon>
        <taxon>Trichobilharzia</taxon>
    </lineage>
</organism>
<dbReference type="Proteomes" id="UP000050795">
    <property type="component" value="Unassembled WGS sequence"/>
</dbReference>
<protein>
    <recommendedName>
        <fullName evidence="7">Palmitoyltransferase</fullName>
        <ecNumber evidence="7">2.3.1.225</ecNumber>
    </recommendedName>
</protein>
<evidence type="ECO:0000256" key="5">
    <source>
        <dbReference type="ARBA" id="ARBA00023136"/>
    </source>
</evidence>
<evidence type="ECO:0000256" key="3">
    <source>
        <dbReference type="ARBA" id="ARBA00022692"/>
    </source>
</evidence>
<keyword evidence="3 7" id="KW-0812">Transmembrane</keyword>
<keyword evidence="4 7" id="KW-1133">Transmembrane helix</keyword>
<evidence type="ECO:0000256" key="2">
    <source>
        <dbReference type="ARBA" id="ARBA00022679"/>
    </source>
</evidence>
<feature type="transmembrane region" description="Helical" evidence="7">
    <location>
        <begin position="48"/>
        <end position="70"/>
    </location>
</feature>
<comment type="domain">
    <text evidence="7">The DHHC domain is required for palmitoyltransferase activity.</text>
</comment>
<reference evidence="10" key="2">
    <citation type="submission" date="2023-11" db="UniProtKB">
        <authorList>
            <consortium name="WormBaseParasite"/>
        </authorList>
    </citation>
    <scope>IDENTIFICATION</scope>
</reference>
<keyword evidence="6 7" id="KW-0012">Acyltransferase</keyword>
<keyword evidence="2 7" id="KW-0808">Transferase</keyword>
<sequence>MSRCNSKVTLTRCQKFFSWFPVVFILLIVGWSYYAYVYSLCIVQVTSVSAKVCYLVFFHLFLLMFCWSYVKAIVTPPIRPPKQFHLTSSEWETLNNTAGTGVNGNVILETIVSDRNLPVYLAGPDGGIRICNICALIKPDRAHHCSACGLCLLKMDHHCPWTNNCVGFHNHKYFIVFLSWGVIYCFYIVCTSASYFAEFWTS</sequence>
<reference evidence="9" key="1">
    <citation type="submission" date="2022-06" db="EMBL/GenBank/DDBJ databases">
        <authorList>
            <person name="Berger JAMES D."/>
            <person name="Berger JAMES D."/>
        </authorList>
    </citation>
    <scope>NUCLEOTIDE SEQUENCE [LARGE SCALE GENOMIC DNA]</scope>
</reference>
<comment type="catalytic activity">
    <reaction evidence="7">
        <text>L-cysteinyl-[protein] + hexadecanoyl-CoA = S-hexadecanoyl-L-cysteinyl-[protein] + CoA</text>
        <dbReference type="Rhea" id="RHEA:36683"/>
        <dbReference type="Rhea" id="RHEA-COMP:10131"/>
        <dbReference type="Rhea" id="RHEA-COMP:11032"/>
        <dbReference type="ChEBI" id="CHEBI:29950"/>
        <dbReference type="ChEBI" id="CHEBI:57287"/>
        <dbReference type="ChEBI" id="CHEBI:57379"/>
        <dbReference type="ChEBI" id="CHEBI:74151"/>
        <dbReference type="EC" id="2.3.1.225"/>
    </reaction>
</comment>
<comment type="subcellular location">
    <subcellularLocation>
        <location evidence="1">Membrane</location>
        <topology evidence="1">Multi-pass membrane protein</topology>
    </subcellularLocation>
</comment>
<evidence type="ECO:0000256" key="4">
    <source>
        <dbReference type="ARBA" id="ARBA00022989"/>
    </source>
</evidence>
<feature type="domain" description="Palmitoyltransferase DHHC" evidence="8">
    <location>
        <begin position="129"/>
        <end position="200"/>
    </location>
</feature>
<evidence type="ECO:0000256" key="7">
    <source>
        <dbReference type="RuleBase" id="RU079119"/>
    </source>
</evidence>